<keyword evidence="1" id="KW-0645">Protease</keyword>
<organism evidence="1 2">
    <name type="scientific">Auriscalpium vulgare</name>
    <dbReference type="NCBI Taxonomy" id="40419"/>
    <lineage>
        <taxon>Eukaryota</taxon>
        <taxon>Fungi</taxon>
        <taxon>Dikarya</taxon>
        <taxon>Basidiomycota</taxon>
        <taxon>Agaricomycotina</taxon>
        <taxon>Agaricomycetes</taxon>
        <taxon>Russulales</taxon>
        <taxon>Auriscalpiaceae</taxon>
        <taxon>Auriscalpium</taxon>
    </lineage>
</organism>
<evidence type="ECO:0000313" key="1">
    <source>
        <dbReference type="EMBL" id="KAI0043884.1"/>
    </source>
</evidence>
<sequence>MRPPRCLLSLGLVLFGAASTTAAARLDLQSQRSGHAVTLTTIDTDYRVNITLGGQTFSVELDSGSSDLWVVGTVLNAKHTGAKDDLSFLDGTDNPSSCASLSGPMKTAVLELAGYTVRDQAFLKDPVSGFPEGTGILGIGPHGASKLRAALHNMEGDPPLDRILGQNIRTSKDYFTVFLNRLDDAEETTAGTFTIGETIPDYDSILKQPKIKVTQLPPPGGLFPKIGEKPSASVGLANWQGLLDEDGIIGPDGKPLNISSVVHGNPDESRQVVIFDTGTTFSIVQASVAEQIYSAVDGATFIDFPDPKWLVPCDAEVNITFKVGGQLYPIHPLDATFAVGGPDNTSCYGAFQPASQPVFYFDLLLGDAFLKNAYMLINAGNSVDGSRKSTPEPYIQLLSITDPAKAHLEFVAARLNGNDTTPDAPTALLSGGAAAAATPANMQDCFFQRHKTALIILGIVGAGLLLLLLAAGIFATVKWHQAARRTYRPLHEPAPAGDIKNVVRFRDC</sequence>
<dbReference type="Proteomes" id="UP000814033">
    <property type="component" value="Unassembled WGS sequence"/>
</dbReference>
<proteinExistence type="predicted"/>
<keyword evidence="1" id="KW-0378">Hydrolase</keyword>
<comment type="caution">
    <text evidence="1">The sequence shown here is derived from an EMBL/GenBank/DDBJ whole genome shotgun (WGS) entry which is preliminary data.</text>
</comment>
<evidence type="ECO:0000313" key="2">
    <source>
        <dbReference type="Proteomes" id="UP000814033"/>
    </source>
</evidence>
<accession>A0ACB8RI19</accession>
<protein>
    <submittedName>
        <fullName evidence="1">Acid protease</fullName>
    </submittedName>
</protein>
<reference evidence="1" key="2">
    <citation type="journal article" date="2022" name="New Phytol.">
        <title>Evolutionary transition to the ectomycorrhizal habit in the genomes of a hyperdiverse lineage of mushroom-forming fungi.</title>
        <authorList>
            <person name="Looney B."/>
            <person name="Miyauchi S."/>
            <person name="Morin E."/>
            <person name="Drula E."/>
            <person name="Courty P.E."/>
            <person name="Kohler A."/>
            <person name="Kuo A."/>
            <person name="LaButti K."/>
            <person name="Pangilinan J."/>
            <person name="Lipzen A."/>
            <person name="Riley R."/>
            <person name="Andreopoulos W."/>
            <person name="He G."/>
            <person name="Johnson J."/>
            <person name="Nolan M."/>
            <person name="Tritt A."/>
            <person name="Barry K.W."/>
            <person name="Grigoriev I.V."/>
            <person name="Nagy L.G."/>
            <person name="Hibbett D."/>
            <person name="Henrissat B."/>
            <person name="Matheny P.B."/>
            <person name="Labbe J."/>
            <person name="Martin F.M."/>
        </authorList>
    </citation>
    <scope>NUCLEOTIDE SEQUENCE</scope>
    <source>
        <strain evidence="1">FP105234-sp</strain>
    </source>
</reference>
<keyword evidence="2" id="KW-1185">Reference proteome</keyword>
<name>A0ACB8RI19_9AGAM</name>
<gene>
    <name evidence="1" type="ORF">FA95DRAFT_1497954</name>
</gene>
<reference evidence="1" key="1">
    <citation type="submission" date="2021-02" db="EMBL/GenBank/DDBJ databases">
        <authorList>
            <consortium name="DOE Joint Genome Institute"/>
            <person name="Ahrendt S."/>
            <person name="Looney B.P."/>
            <person name="Miyauchi S."/>
            <person name="Morin E."/>
            <person name="Drula E."/>
            <person name="Courty P.E."/>
            <person name="Chicoki N."/>
            <person name="Fauchery L."/>
            <person name="Kohler A."/>
            <person name="Kuo A."/>
            <person name="Labutti K."/>
            <person name="Pangilinan J."/>
            <person name="Lipzen A."/>
            <person name="Riley R."/>
            <person name="Andreopoulos W."/>
            <person name="He G."/>
            <person name="Johnson J."/>
            <person name="Barry K.W."/>
            <person name="Grigoriev I.V."/>
            <person name="Nagy L."/>
            <person name="Hibbett D."/>
            <person name="Henrissat B."/>
            <person name="Matheny P.B."/>
            <person name="Labbe J."/>
            <person name="Martin F."/>
        </authorList>
    </citation>
    <scope>NUCLEOTIDE SEQUENCE</scope>
    <source>
        <strain evidence="1">FP105234-sp</strain>
    </source>
</reference>
<dbReference type="EMBL" id="MU276001">
    <property type="protein sequence ID" value="KAI0043884.1"/>
    <property type="molecule type" value="Genomic_DNA"/>
</dbReference>